<dbReference type="PANTHER" id="PTHR42715:SF12">
    <property type="entry name" value="BETA-GLUCOSIDASE G-RELATED"/>
    <property type="match status" value="1"/>
</dbReference>
<dbReference type="InterPro" id="IPR001764">
    <property type="entry name" value="Glyco_hydro_3_N"/>
</dbReference>
<evidence type="ECO:0000256" key="14">
    <source>
        <dbReference type="ARBA" id="ARBA00039579"/>
    </source>
</evidence>
<evidence type="ECO:0000313" key="19">
    <source>
        <dbReference type="EMBL" id="KAF2182928.1"/>
    </source>
</evidence>
<dbReference type="Gene3D" id="3.40.50.1700">
    <property type="entry name" value="Glycoside hydrolase family 3 C-terminal domain"/>
    <property type="match status" value="1"/>
</dbReference>
<protein>
    <recommendedName>
        <fullName evidence="14">Probable beta-glucosidase G</fullName>
        <ecNumber evidence="5">3.2.1.21</ecNumber>
    </recommendedName>
    <alternativeName>
        <fullName evidence="15">Beta-D-glucoside glucohydrolase G</fullName>
    </alternativeName>
    <alternativeName>
        <fullName evidence="16">Cellobiase G</fullName>
    </alternativeName>
    <alternativeName>
        <fullName evidence="17">Gentiobiase G</fullName>
    </alternativeName>
</protein>
<proteinExistence type="inferred from homology"/>
<keyword evidence="8 19" id="KW-0378">Hydrolase</keyword>
<dbReference type="PROSITE" id="PS51257">
    <property type="entry name" value="PROKAR_LIPOPROTEIN"/>
    <property type="match status" value="1"/>
</dbReference>
<evidence type="ECO:0000256" key="5">
    <source>
        <dbReference type="ARBA" id="ARBA00012744"/>
    </source>
</evidence>
<dbReference type="InterPro" id="IPR050288">
    <property type="entry name" value="Cellulose_deg_GH3"/>
</dbReference>
<keyword evidence="7" id="KW-0732">Signal</keyword>
<dbReference type="EMBL" id="ML994645">
    <property type="protein sequence ID" value="KAF2182928.1"/>
    <property type="molecule type" value="Genomic_DNA"/>
</dbReference>
<dbReference type="Gene3D" id="2.60.40.10">
    <property type="entry name" value="Immunoglobulins"/>
    <property type="match status" value="1"/>
</dbReference>
<dbReference type="PRINTS" id="PR00133">
    <property type="entry name" value="GLHYDRLASE3"/>
</dbReference>
<dbReference type="InterPro" id="IPR026891">
    <property type="entry name" value="Fn3-like"/>
</dbReference>
<evidence type="ECO:0000259" key="18">
    <source>
        <dbReference type="SMART" id="SM01217"/>
    </source>
</evidence>
<evidence type="ECO:0000256" key="12">
    <source>
        <dbReference type="ARBA" id="ARBA00023326"/>
    </source>
</evidence>
<evidence type="ECO:0000256" key="7">
    <source>
        <dbReference type="ARBA" id="ARBA00022729"/>
    </source>
</evidence>
<name>A0A6A6DXL0_9PEZI</name>
<reference evidence="19" key="1">
    <citation type="journal article" date="2020" name="Stud. Mycol.">
        <title>101 Dothideomycetes genomes: a test case for predicting lifestyles and emergence of pathogens.</title>
        <authorList>
            <person name="Haridas S."/>
            <person name="Albert R."/>
            <person name="Binder M."/>
            <person name="Bloem J."/>
            <person name="Labutti K."/>
            <person name="Salamov A."/>
            <person name="Andreopoulos B."/>
            <person name="Baker S."/>
            <person name="Barry K."/>
            <person name="Bills G."/>
            <person name="Bluhm B."/>
            <person name="Cannon C."/>
            <person name="Castanera R."/>
            <person name="Culley D."/>
            <person name="Daum C."/>
            <person name="Ezra D."/>
            <person name="Gonzalez J."/>
            <person name="Henrissat B."/>
            <person name="Kuo A."/>
            <person name="Liang C."/>
            <person name="Lipzen A."/>
            <person name="Lutzoni F."/>
            <person name="Magnuson J."/>
            <person name="Mondo S."/>
            <person name="Nolan M."/>
            <person name="Ohm R."/>
            <person name="Pangilinan J."/>
            <person name="Park H.-J."/>
            <person name="Ramirez L."/>
            <person name="Alfaro M."/>
            <person name="Sun H."/>
            <person name="Tritt A."/>
            <person name="Yoshinaga Y."/>
            <person name="Zwiers L.-H."/>
            <person name="Turgeon B."/>
            <person name="Goodwin S."/>
            <person name="Spatafora J."/>
            <person name="Crous P."/>
            <person name="Grigoriev I."/>
        </authorList>
    </citation>
    <scope>NUCLEOTIDE SEQUENCE</scope>
    <source>
        <strain evidence="19">CBS 207.26</strain>
    </source>
</reference>
<evidence type="ECO:0000256" key="8">
    <source>
        <dbReference type="ARBA" id="ARBA00022801"/>
    </source>
</evidence>
<comment type="function">
    <text evidence="13">Beta-glucosidases are one of a number of cellulolytic enzymes involved in the degradation of cellulosic biomass. Catalyzes the last step releasing glucose from the inhibitory cellobiose.</text>
</comment>
<keyword evidence="11" id="KW-0326">Glycosidase</keyword>
<evidence type="ECO:0000256" key="10">
    <source>
        <dbReference type="ARBA" id="ARBA00023277"/>
    </source>
</evidence>
<accession>A0A6A6DXL0</accession>
<dbReference type="Gene3D" id="3.20.20.300">
    <property type="entry name" value="Glycoside hydrolase, family 3, N-terminal domain"/>
    <property type="match status" value="1"/>
</dbReference>
<keyword evidence="10" id="KW-0119">Carbohydrate metabolism</keyword>
<evidence type="ECO:0000256" key="17">
    <source>
        <dbReference type="ARBA" id="ARBA00041808"/>
    </source>
</evidence>
<dbReference type="SUPFAM" id="SSF51445">
    <property type="entry name" value="(Trans)glycosidases"/>
    <property type="match status" value="1"/>
</dbReference>
<evidence type="ECO:0000256" key="15">
    <source>
        <dbReference type="ARBA" id="ARBA00041276"/>
    </source>
</evidence>
<dbReference type="GO" id="GO:0009251">
    <property type="term" value="P:glucan catabolic process"/>
    <property type="evidence" value="ECO:0007669"/>
    <property type="project" value="TreeGrafter"/>
</dbReference>
<gene>
    <name evidence="19" type="ORF">K469DRAFT_728294</name>
</gene>
<dbReference type="InterPro" id="IPR036962">
    <property type="entry name" value="Glyco_hydro_3_N_sf"/>
</dbReference>
<organism evidence="19 20">
    <name type="scientific">Zopfia rhizophila CBS 207.26</name>
    <dbReference type="NCBI Taxonomy" id="1314779"/>
    <lineage>
        <taxon>Eukaryota</taxon>
        <taxon>Fungi</taxon>
        <taxon>Dikarya</taxon>
        <taxon>Ascomycota</taxon>
        <taxon>Pezizomycotina</taxon>
        <taxon>Dothideomycetes</taxon>
        <taxon>Dothideomycetes incertae sedis</taxon>
        <taxon>Zopfiaceae</taxon>
        <taxon>Zopfia</taxon>
    </lineage>
</organism>
<evidence type="ECO:0000313" key="20">
    <source>
        <dbReference type="Proteomes" id="UP000800200"/>
    </source>
</evidence>
<evidence type="ECO:0000256" key="2">
    <source>
        <dbReference type="ARBA" id="ARBA00004613"/>
    </source>
</evidence>
<comment type="pathway">
    <text evidence="3">Glycan metabolism; cellulose degradation.</text>
</comment>
<evidence type="ECO:0000256" key="16">
    <source>
        <dbReference type="ARBA" id="ARBA00041601"/>
    </source>
</evidence>
<feature type="domain" description="Fibronectin type III-like" evidence="18">
    <location>
        <begin position="625"/>
        <end position="679"/>
    </location>
</feature>
<dbReference type="InterPro" id="IPR013783">
    <property type="entry name" value="Ig-like_fold"/>
</dbReference>
<keyword evidence="12" id="KW-0624">Polysaccharide degradation</keyword>
<dbReference type="AlphaFoldDB" id="A0A6A6DXL0"/>
<evidence type="ECO:0000256" key="3">
    <source>
        <dbReference type="ARBA" id="ARBA00004987"/>
    </source>
</evidence>
<evidence type="ECO:0000256" key="13">
    <source>
        <dbReference type="ARBA" id="ARBA00024983"/>
    </source>
</evidence>
<evidence type="ECO:0000256" key="6">
    <source>
        <dbReference type="ARBA" id="ARBA00022525"/>
    </source>
</evidence>
<dbReference type="Proteomes" id="UP000800200">
    <property type="component" value="Unassembled WGS sequence"/>
</dbReference>
<dbReference type="PANTHER" id="PTHR42715">
    <property type="entry name" value="BETA-GLUCOSIDASE"/>
    <property type="match status" value="1"/>
</dbReference>
<dbReference type="InterPro" id="IPR017853">
    <property type="entry name" value="GH"/>
</dbReference>
<evidence type="ECO:0000256" key="9">
    <source>
        <dbReference type="ARBA" id="ARBA00023180"/>
    </source>
</evidence>
<dbReference type="SUPFAM" id="SSF52279">
    <property type="entry name" value="Beta-D-glucan exohydrolase, C-terminal domain"/>
    <property type="match status" value="1"/>
</dbReference>
<keyword evidence="20" id="KW-1185">Reference proteome</keyword>
<evidence type="ECO:0000256" key="1">
    <source>
        <dbReference type="ARBA" id="ARBA00000448"/>
    </source>
</evidence>
<dbReference type="SMART" id="SM01217">
    <property type="entry name" value="Fn3_like"/>
    <property type="match status" value="1"/>
</dbReference>
<dbReference type="GO" id="GO:0008422">
    <property type="term" value="F:beta-glucosidase activity"/>
    <property type="evidence" value="ECO:0007669"/>
    <property type="project" value="UniProtKB-EC"/>
</dbReference>
<sequence length="680" mass="73797">MVSLKVQTAVPAQWASHVALVTSQGCGHNNGTRHWASALKKTNAFVAQLSLDDKVGMINGNTSISICIGNIAPIPRLNFSRLCMSDGPNAVNRADLVSVFPSGLTAAATWDRDLIHQRGFPLGKEARGEGTNVLLGPSSGPMGHHALGGRNWEGFGIQENGVQTCSKHYIGNEQETQRSNTTSPDVTQIDAISSNIDDGTLHELYLWLFANAIKAGTTSIMCSYNRVNQTHARENSDFPTSFIAAPSFISLLGSSGARGCSKLFVTDPCKNPGWMKMGGNIMAPYLPPGQDSEDYPTPDPAGIYVYLIQEIGLDASRALGGNHASLIREVAAAGTVLIKNVDGTLPLKSPKVISVFRNDAADATDGLLSYGFGGGIFGPEIGTMARAREIDAQVLYITNDELAENDFRSVYPPPELCIVFQKAFASESFDRVSFELDNNSTAVINNAANHCGNTIVITHPAGVNTMPWADNPKIGAIVAAHYPGQESGSSIVDVLWGDINPSGRLPYTIPRCAEDPGPPIVNLTQPVTDLDTWQADFTEGQLIDYRHYDAQGTDPLFQFGFGFTYTTFDIAGSKLSARLVHEIMFLRHHPDTSCQVEIGGHLDLWEDIVVVQTRVTNRGDVAENAVPQLYVSFPDSTPKGTPVKVPRRFEKVYLEPGETKNVDFNVMRRYVSYWDSEEQT</sequence>
<dbReference type="OrthoDB" id="416222at2759"/>
<comment type="catalytic activity">
    <reaction evidence="1">
        <text>Hydrolysis of terminal, non-reducing beta-D-glucosyl residues with release of beta-D-glucose.</text>
        <dbReference type="EC" id="3.2.1.21"/>
    </reaction>
</comment>
<dbReference type="Pfam" id="PF01915">
    <property type="entry name" value="Glyco_hydro_3_C"/>
    <property type="match status" value="1"/>
</dbReference>
<evidence type="ECO:0000256" key="4">
    <source>
        <dbReference type="ARBA" id="ARBA00005336"/>
    </source>
</evidence>
<comment type="similarity">
    <text evidence="4">Belongs to the glycosyl hydrolase 3 family.</text>
</comment>
<dbReference type="InterPro" id="IPR036881">
    <property type="entry name" value="Glyco_hydro_3_C_sf"/>
</dbReference>
<dbReference type="Pfam" id="PF14310">
    <property type="entry name" value="Fn3-like"/>
    <property type="match status" value="1"/>
</dbReference>
<dbReference type="EC" id="3.2.1.21" evidence="5"/>
<evidence type="ECO:0000256" key="11">
    <source>
        <dbReference type="ARBA" id="ARBA00023295"/>
    </source>
</evidence>
<dbReference type="InterPro" id="IPR002772">
    <property type="entry name" value="Glyco_hydro_3_C"/>
</dbReference>
<keyword evidence="9" id="KW-0325">Glycoprotein</keyword>
<comment type="subcellular location">
    <subcellularLocation>
        <location evidence="2">Secreted</location>
    </subcellularLocation>
</comment>
<dbReference type="GO" id="GO:0005576">
    <property type="term" value="C:extracellular region"/>
    <property type="evidence" value="ECO:0007669"/>
    <property type="project" value="UniProtKB-SubCell"/>
</dbReference>
<keyword evidence="6" id="KW-0964">Secreted</keyword>